<name>A0A1I8GRZ2_9PLAT</name>
<dbReference type="Pfam" id="PF01282">
    <property type="entry name" value="Ribosomal_S24e"/>
    <property type="match status" value="1"/>
</dbReference>
<dbReference type="Proteomes" id="UP000095280">
    <property type="component" value="Unplaced"/>
</dbReference>
<dbReference type="HAMAP" id="MF_00545">
    <property type="entry name" value="Ribosomal_eS24"/>
    <property type="match status" value="1"/>
</dbReference>
<reference evidence="7" key="1">
    <citation type="submission" date="2016-11" db="UniProtKB">
        <authorList>
            <consortium name="WormBaseParasite"/>
        </authorList>
    </citation>
    <scope>IDENTIFICATION</scope>
</reference>
<dbReference type="GO" id="GO:0003735">
    <property type="term" value="F:structural constituent of ribosome"/>
    <property type="evidence" value="ECO:0007669"/>
    <property type="project" value="InterPro"/>
</dbReference>
<evidence type="ECO:0000256" key="2">
    <source>
        <dbReference type="ARBA" id="ARBA00023274"/>
    </source>
</evidence>
<proteinExistence type="inferred from homology"/>
<dbReference type="SUPFAM" id="SSF54189">
    <property type="entry name" value="Ribosomal proteins S24e, L23 and L15e"/>
    <property type="match status" value="1"/>
</dbReference>
<dbReference type="WBParaSite" id="maker-uti_cns_0002947-snap-gene-0.4-mRNA-1">
    <property type="protein sequence ID" value="maker-uti_cns_0002947-snap-gene-0.4-mRNA-1"/>
    <property type="gene ID" value="maker-uti_cns_0002947-snap-gene-0.4"/>
</dbReference>
<dbReference type="InterPro" id="IPR001976">
    <property type="entry name" value="Ribosomal_eS24"/>
</dbReference>
<sequence length="199" mass="21953">MSLSVRTLKVFSNRLLYRKQMIVSVAHGASGKNVSKSDVKTKLAEKFRTTPDLVVCYGFRTSLGGGQSRGYALVYDSPDYMKKFHLVKRVRDASRKQRKERKNKKKRQGNKKEKKRKYQNKVACDTNVTSCYKFVYSALATKGCGSSCPLSNITGSCHICSETLCNSANGLSPGASLLGVALVAMAIKLIGQSFEIGYN</sequence>
<feature type="compositionally biased region" description="Basic residues" evidence="5">
    <location>
        <begin position="96"/>
        <end position="117"/>
    </location>
</feature>
<accession>A0A1I8GRZ2</accession>
<dbReference type="InterPro" id="IPR012678">
    <property type="entry name" value="Ribosomal_uL23/eL15/eS24_sf"/>
</dbReference>
<dbReference type="AlphaFoldDB" id="A0A1I8GRZ2"/>
<evidence type="ECO:0000256" key="5">
    <source>
        <dbReference type="SAM" id="MobiDB-lite"/>
    </source>
</evidence>
<evidence type="ECO:0000256" key="4">
    <source>
        <dbReference type="ARBA" id="ARBA00035458"/>
    </source>
</evidence>
<feature type="region of interest" description="Disordered" evidence="5">
    <location>
        <begin position="91"/>
        <end position="117"/>
    </location>
</feature>
<dbReference type="GO" id="GO:0006412">
    <property type="term" value="P:translation"/>
    <property type="evidence" value="ECO:0007669"/>
    <property type="project" value="InterPro"/>
</dbReference>
<evidence type="ECO:0000313" key="6">
    <source>
        <dbReference type="Proteomes" id="UP000095280"/>
    </source>
</evidence>
<evidence type="ECO:0000256" key="3">
    <source>
        <dbReference type="ARBA" id="ARBA00035149"/>
    </source>
</evidence>
<dbReference type="SUPFAM" id="SSF57302">
    <property type="entry name" value="Snake toxin-like"/>
    <property type="match status" value="1"/>
</dbReference>
<dbReference type="InterPro" id="IPR045860">
    <property type="entry name" value="Snake_toxin-like_sf"/>
</dbReference>
<organism evidence="6 7">
    <name type="scientific">Macrostomum lignano</name>
    <dbReference type="NCBI Taxonomy" id="282301"/>
    <lineage>
        <taxon>Eukaryota</taxon>
        <taxon>Metazoa</taxon>
        <taxon>Spiralia</taxon>
        <taxon>Lophotrochozoa</taxon>
        <taxon>Platyhelminthes</taxon>
        <taxon>Rhabditophora</taxon>
        <taxon>Macrostomorpha</taxon>
        <taxon>Macrostomida</taxon>
        <taxon>Macrostomidae</taxon>
        <taxon>Macrostomum</taxon>
    </lineage>
</organism>
<keyword evidence="2" id="KW-0687">Ribonucleoprotein</keyword>
<keyword evidence="1" id="KW-0689">Ribosomal protein</keyword>
<dbReference type="Gene3D" id="3.30.70.3370">
    <property type="match status" value="1"/>
</dbReference>
<keyword evidence="6" id="KW-1185">Reference proteome</keyword>
<dbReference type="GO" id="GO:1990904">
    <property type="term" value="C:ribonucleoprotein complex"/>
    <property type="evidence" value="ECO:0007669"/>
    <property type="project" value="UniProtKB-KW"/>
</dbReference>
<protein>
    <recommendedName>
        <fullName evidence="3">Small ribosomal subunit protein eS24</fullName>
    </recommendedName>
    <alternativeName>
        <fullName evidence="4">40S ribosomal protein S24</fullName>
    </alternativeName>
</protein>
<evidence type="ECO:0000313" key="7">
    <source>
        <dbReference type="WBParaSite" id="maker-uti_cns_0002947-snap-gene-0.4-mRNA-1"/>
    </source>
</evidence>
<evidence type="ECO:0000256" key="1">
    <source>
        <dbReference type="ARBA" id="ARBA00022980"/>
    </source>
</evidence>
<dbReference type="InterPro" id="IPR053709">
    <property type="entry name" value="eRP_eS24_sf"/>
</dbReference>
<dbReference type="PANTHER" id="PTHR10496">
    <property type="entry name" value="40S RIBOSOMAL PROTEIN S24"/>
    <property type="match status" value="1"/>
</dbReference>
<dbReference type="GO" id="GO:0005840">
    <property type="term" value="C:ribosome"/>
    <property type="evidence" value="ECO:0007669"/>
    <property type="project" value="UniProtKB-KW"/>
</dbReference>